<evidence type="ECO:0000313" key="2">
    <source>
        <dbReference type="EMBL" id="CAH0727313.1"/>
    </source>
</evidence>
<evidence type="ECO:0000313" key="3">
    <source>
        <dbReference type="Proteomes" id="UP000838878"/>
    </source>
</evidence>
<feature type="compositionally biased region" description="Basic residues" evidence="1">
    <location>
        <begin position="1"/>
        <end position="11"/>
    </location>
</feature>
<sequence length="136" mass="15465">MSRRKQAKPRSLKPEDEEEWVEGDRSEGIEDTNVNNSSSDNEETHEETMEDKHEIAEENIEEKEDGDDTASLKKSIDQFEPEDVAGCAAAMAASRRVSPPVALLYDHVPAYLQPFAINLHQTPWTSNIYMLIRSQF</sequence>
<organism evidence="2 3">
    <name type="scientific">Brenthis ino</name>
    <name type="common">lesser marbled fritillary</name>
    <dbReference type="NCBI Taxonomy" id="405034"/>
    <lineage>
        <taxon>Eukaryota</taxon>
        <taxon>Metazoa</taxon>
        <taxon>Ecdysozoa</taxon>
        <taxon>Arthropoda</taxon>
        <taxon>Hexapoda</taxon>
        <taxon>Insecta</taxon>
        <taxon>Pterygota</taxon>
        <taxon>Neoptera</taxon>
        <taxon>Endopterygota</taxon>
        <taxon>Lepidoptera</taxon>
        <taxon>Glossata</taxon>
        <taxon>Ditrysia</taxon>
        <taxon>Papilionoidea</taxon>
        <taxon>Nymphalidae</taxon>
        <taxon>Heliconiinae</taxon>
        <taxon>Argynnini</taxon>
        <taxon>Brenthis</taxon>
    </lineage>
</organism>
<feature type="compositionally biased region" description="Basic and acidic residues" evidence="1">
    <location>
        <begin position="46"/>
        <end position="56"/>
    </location>
</feature>
<dbReference type="AlphaFoldDB" id="A0A8J9VQE5"/>
<evidence type="ECO:0000256" key="1">
    <source>
        <dbReference type="SAM" id="MobiDB-lite"/>
    </source>
</evidence>
<name>A0A8J9VQE5_9NEOP</name>
<dbReference type="Proteomes" id="UP000838878">
    <property type="component" value="Chromosome 6"/>
</dbReference>
<dbReference type="EMBL" id="OV170226">
    <property type="protein sequence ID" value="CAH0727313.1"/>
    <property type="molecule type" value="Genomic_DNA"/>
</dbReference>
<accession>A0A8J9VQE5</accession>
<proteinExistence type="predicted"/>
<feature type="region of interest" description="Disordered" evidence="1">
    <location>
        <begin position="1"/>
        <end position="77"/>
    </location>
</feature>
<dbReference type="OrthoDB" id="6931270at2759"/>
<reference evidence="2" key="1">
    <citation type="submission" date="2021-12" db="EMBL/GenBank/DDBJ databases">
        <authorList>
            <person name="Martin H S."/>
        </authorList>
    </citation>
    <scope>NUCLEOTIDE SEQUENCE</scope>
</reference>
<feature type="non-terminal residue" evidence="2">
    <location>
        <position position="136"/>
    </location>
</feature>
<feature type="compositionally biased region" description="Acidic residues" evidence="1">
    <location>
        <begin position="57"/>
        <end position="68"/>
    </location>
</feature>
<protein>
    <submittedName>
        <fullName evidence="2">Uncharacterized protein</fullName>
    </submittedName>
</protein>
<gene>
    <name evidence="2" type="ORF">BINO364_LOCUS12674</name>
</gene>
<keyword evidence="3" id="KW-1185">Reference proteome</keyword>